<organism evidence="1 2">
    <name type="scientific">Elizabethkingia anophelis NUHP1</name>
    <dbReference type="NCBI Taxonomy" id="1338011"/>
    <lineage>
        <taxon>Bacteria</taxon>
        <taxon>Pseudomonadati</taxon>
        <taxon>Bacteroidota</taxon>
        <taxon>Flavobacteriia</taxon>
        <taxon>Flavobacteriales</taxon>
        <taxon>Weeksellaceae</taxon>
        <taxon>Elizabethkingia</taxon>
    </lineage>
</organism>
<gene>
    <name evidence="1" type="ORF">BD94_1568</name>
</gene>
<dbReference type="eggNOG" id="ENOG5030BD1">
    <property type="taxonomic scope" value="Bacteria"/>
</dbReference>
<dbReference type="KEGG" id="eao:BD94_1568"/>
<evidence type="ECO:0000313" key="1">
    <source>
        <dbReference type="EMBL" id="AIL45343.1"/>
    </source>
</evidence>
<evidence type="ECO:0000313" key="2">
    <source>
        <dbReference type="Proteomes" id="UP000028933"/>
    </source>
</evidence>
<dbReference type="Proteomes" id="UP000028933">
    <property type="component" value="Chromosome"/>
</dbReference>
<dbReference type="RefSeq" id="WP_024566022.1">
    <property type="nucleotide sequence ID" value="NZ_CP007547.1"/>
</dbReference>
<protein>
    <submittedName>
        <fullName evidence="1">Uncharacterized protein</fullName>
    </submittedName>
</protein>
<accession>A0A077EFK0</accession>
<dbReference type="HOGENOM" id="CLU_077425_0_0_10"/>
<dbReference type="STRING" id="1338011.BD94_1568"/>
<reference evidence="1 2" key="1">
    <citation type="journal article" date="2013" name="Lancet">
        <title>First case of E anophelis outbreak in an intensive-care unit.</title>
        <authorList>
            <person name="Teo J."/>
            <person name="Tan S.Y."/>
            <person name="Tay M."/>
            <person name="Ding Y."/>
            <person name="Kjelleberg S."/>
            <person name="Givskov M."/>
            <person name="Lin R.T."/>
            <person name="Yang L."/>
        </authorList>
    </citation>
    <scope>NUCLEOTIDE SEQUENCE [LARGE SCALE GENOMIC DNA]</scope>
    <source>
        <strain evidence="1 2">NUHP1</strain>
    </source>
</reference>
<name>A0A077EFK0_9FLAO</name>
<sequence>MYKTEHGDFDGNSWEEFCQLCFKHKYEKEGYQELPAWQGDLGIEGYTRAGKVFQCYCPDENYNADVLYGKQRDKITKDLGKLISNEKELKRYLGNQKILQWIFVTPRYQNKELVRHCAEKAEEFKEKKLDILDPNFDILIHDLDFFSEQIPLIIDGKGRKIEINHQDETDQNAAQWINSEIDLVENANRKNGHRIIATANNRDRKIEKLTKITISNFLNGNITINRLQQKFPDDYEKLIRVVSQFEKKVEEICLTNASSSTELYSTIEKDLKDRVRITLPYLNEITIEKLTEQILADWILRCPIDFE</sequence>
<dbReference type="EMBL" id="CP007547">
    <property type="protein sequence ID" value="AIL45343.1"/>
    <property type="molecule type" value="Genomic_DNA"/>
</dbReference>
<dbReference type="AlphaFoldDB" id="A0A077EFK0"/>
<proteinExistence type="predicted"/>